<evidence type="ECO:0000256" key="4">
    <source>
        <dbReference type="ARBA" id="ARBA00022989"/>
    </source>
</evidence>
<evidence type="ECO:0000313" key="12">
    <source>
        <dbReference type="Proteomes" id="UP000694924"/>
    </source>
</evidence>
<feature type="compositionally biased region" description="Polar residues" evidence="10">
    <location>
        <begin position="11"/>
        <end position="25"/>
    </location>
</feature>
<keyword evidence="5 11" id="KW-0472">Membrane</keyword>
<evidence type="ECO:0000256" key="1">
    <source>
        <dbReference type="ARBA" id="ARBA00004167"/>
    </source>
</evidence>
<dbReference type="InterPro" id="IPR036055">
    <property type="entry name" value="LDL_receptor-like_sf"/>
</dbReference>
<reference evidence="13 14" key="1">
    <citation type="submission" date="2025-05" db="UniProtKB">
        <authorList>
            <consortium name="RefSeq"/>
        </authorList>
    </citation>
    <scope>IDENTIFICATION</scope>
    <source>
        <tissue evidence="13 14">Whole body</tissue>
    </source>
</reference>
<keyword evidence="8" id="KW-0325">Glycoprotein</keyword>
<accession>A0ABM1IP27</accession>
<comment type="subcellular location">
    <subcellularLocation>
        <location evidence="1">Membrane</location>
        <topology evidence="1">Single-pass membrane protein</topology>
    </subcellularLocation>
</comment>
<dbReference type="SUPFAM" id="SSF57424">
    <property type="entry name" value="LDL receptor-like module"/>
    <property type="match status" value="3"/>
</dbReference>
<dbReference type="CDD" id="cd00112">
    <property type="entry name" value="LDLa"/>
    <property type="match status" value="3"/>
</dbReference>
<gene>
    <name evidence="13 14" type="primary">LOC107069289</name>
</gene>
<comment type="caution">
    <text evidence="9">Lacks conserved residue(s) required for the propagation of feature annotation.</text>
</comment>
<dbReference type="GeneID" id="107069289"/>
<dbReference type="Gene3D" id="4.10.400.10">
    <property type="entry name" value="Low-density Lipoprotein Receptor"/>
    <property type="match status" value="3"/>
</dbReference>
<feature type="disulfide bond" evidence="9">
    <location>
        <begin position="638"/>
        <end position="653"/>
    </location>
</feature>
<dbReference type="PANTHER" id="PTHR22722:SF5">
    <property type="entry name" value="LOW-DENSITY LIPOPROTEIN RECEPTOR-RELATED PROTEIN 1B"/>
    <property type="match status" value="1"/>
</dbReference>
<feature type="region of interest" description="Disordered" evidence="10">
    <location>
        <begin position="244"/>
        <end position="268"/>
    </location>
</feature>
<keyword evidence="3" id="KW-0677">Repeat</keyword>
<evidence type="ECO:0000256" key="9">
    <source>
        <dbReference type="PROSITE-ProRule" id="PRU00124"/>
    </source>
</evidence>
<evidence type="ECO:0000256" key="10">
    <source>
        <dbReference type="SAM" id="MobiDB-lite"/>
    </source>
</evidence>
<feature type="transmembrane region" description="Helical" evidence="11">
    <location>
        <begin position="396"/>
        <end position="418"/>
    </location>
</feature>
<dbReference type="InterPro" id="IPR023415">
    <property type="entry name" value="LDLR_class-A_CS"/>
</dbReference>
<keyword evidence="6 9" id="KW-1015">Disulfide bond</keyword>
<feature type="region of interest" description="Disordered" evidence="10">
    <location>
        <begin position="348"/>
        <end position="374"/>
    </location>
</feature>
<evidence type="ECO:0000313" key="14">
    <source>
        <dbReference type="RefSeq" id="XP_015181964.1"/>
    </source>
</evidence>
<evidence type="ECO:0000256" key="5">
    <source>
        <dbReference type="ARBA" id="ARBA00023136"/>
    </source>
</evidence>
<dbReference type="PROSITE" id="PS50068">
    <property type="entry name" value="LDLRA_2"/>
    <property type="match status" value="3"/>
</dbReference>
<feature type="disulfide bond" evidence="9">
    <location>
        <begin position="671"/>
        <end position="689"/>
    </location>
</feature>
<dbReference type="RefSeq" id="XP_015181964.1">
    <property type="nucleotide sequence ID" value="XM_015326478.1"/>
</dbReference>
<keyword evidence="12" id="KW-1185">Reference proteome</keyword>
<evidence type="ECO:0000256" key="3">
    <source>
        <dbReference type="ARBA" id="ARBA00022737"/>
    </source>
</evidence>
<dbReference type="Pfam" id="PF00057">
    <property type="entry name" value="Ldl_recept_a"/>
    <property type="match status" value="3"/>
</dbReference>
<proteinExistence type="predicted"/>
<evidence type="ECO:0000256" key="7">
    <source>
        <dbReference type="ARBA" id="ARBA00023170"/>
    </source>
</evidence>
<keyword evidence="7" id="KW-0675">Receptor</keyword>
<evidence type="ECO:0000256" key="2">
    <source>
        <dbReference type="ARBA" id="ARBA00022692"/>
    </source>
</evidence>
<dbReference type="PRINTS" id="PR00261">
    <property type="entry name" value="LDLRECEPTOR"/>
</dbReference>
<dbReference type="SMART" id="SM00192">
    <property type="entry name" value="LDLa"/>
    <property type="match status" value="3"/>
</dbReference>
<dbReference type="InterPro" id="IPR002172">
    <property type="entry name" value="LDrepeatLR_classA_rpt"/>
</dbReference>
<dbReference type="PROSITE" id="PS01209">
    <property type="entry name" value="LDLRA_1"/>
    <property type="match status" value="1"/>
</dbReference>
<evidence type="ECO:0000256" key="8">
    <source>
        <dbReference type="ARBA" id="ARBA00023180"/>
    </source>
</evidence>
<feature type="region of interest" description="Disordered" evidence="10">
    <location>
        <begin position="1"/>
        <end position="26"/>
    </location>
</feature>
<feature type="disulfide bond" evidence="9">
    <location>
        <begin position="581"/>
        <end position="593"/>
    </location>
</feature>
<organism evidence="12 14">
    <name type="scientific">Polistes dominula</name>
    <name type="common">European paper wasp</name>
    <name type="synonym">Vespa dominula</name>
    <dbReference type="NCBI Taxonomy" id="743375"/>
    <lineage>
        <taxon>Eukaryota</taxon>
        <taxon>Metazoa</taxon>
        <taxon>Ecdysozoa</taxon>
        <taxon>Arthropoda</taxon>
        <taxon>Hexapoda</taxon>
        <taxon>Insecta</taxon>
        <taxon>Pterygota</taxon>
        <taxon>Neoptera</taxon>
        <taxon>Endopterygota</taxon>
        <taxon>Hymenoptera</taxon>
        <taxon>Apocrita</taxon>
        <taxon>Aculeata</taxon>
        <taxon>Vespoidea</taxon>
        <taxon>Vespidae</taxon>
        <taxon>Polistinae</taxon>
        <taxon>Polistini</taxon>
        <taxon>Polistes</taxon>
    </lineage>
</organism>
<keyword evidence="2 11" id="KW-0812">Transmembrane</keyword>
<keyword evidence="4 11" id="KW-1133">Transmembrane helix</keyword>
<evidence type="ECO:0000256" key="11">
    <source>
        <dbReference type="SAM" id="Phobius"/>
    </source>
</evidence>
<protein>
    <submittedName>
        <fullName evidence="13 14">Uncharacterized protein LOC107069289 isoform X1</fullName>
    </submittedName>
</protein>
<evidence type="ECO:0000256" key="6">
    <source>
        <dbReference type="ARBA" id="ARBA00023157"/>
    </source>
</evidence>
<dbReference type="RefSeq" id="XP_015181963.1">
    <property type="nucleotide sequence ID" value="XM_015326477.1"/>
</dbReference>
<name>A0ABM1IP27_POLDO</name>
<sequence length="711" mass="80907">MENQGFEGEQYRNNGNNGSLINTDSGIHPDVHVYEDIGPSREEFCRISSSGFSEEDSTYSRIEQNARSFRTSNFLNDTIEGIQSNSSQSIYFQRNLTLPFRRGLSSSNNPSTSYSIWEKRWKSSKERKERSFDHTNCSDNSDNTNCALSRLQEEDYIRPSEKRRRKDCKHCKNNENFVNSENHEMINDHLSRELSNSCLQTETILSKRNDKFLPLCHTLSKTTEESEESVGQNSSSITIFSISEKVQQQQQHHHRHHHEQQQQEHLPSRTLEYLQYDRNDVETKLAHVVETNEDKALIISKSSQPSMRINSIYTQDHWYAKEAPVFYTDLKEPTAFQRAYSLPVRMQTPTSQNRVNLRRSVRGEPPPDPARLHKSHRGWTLHLARPLEGSGCNRSLIFLLVLILILLGVGAAALYIVFEPQKLQIIQLYLKSSTNGGNSSSQNVTSDETFNQFFSNESNEIDSSTVRTTTSTVPMTDDVFLNVDLSLTDDDDDDTSSSVITKTETEATNVDHANTNSTRYCDDCLSGEVCVGLVDEEVPICRIGLDPDDPTGCAGLCLINKQRCHRLDVDAFRCVEIEHYCLDDEWTCLNTLCIPMEKRCDGHMNCYDHSDEYNCVCDSMTHFQCGNDTSCLPLERRCDGRIDCWDASDEINCTLGHNLGRSCPLESEFTCSNGQCILRARFCDGLVDCTDGSDEPHGCEGRCNKHEFTCQ</sequence>
<dbReference type="PANTHER" id="PTHR22722">
    <property type="entry name" value="LOW-DENSITY LIPOPROTEIN RECEPTOR-RELATED PROTEIN 2-RELATED"/>
    <property type="match status" value="1"/>
</dbReference>
<dbReference type="InterPro" id="IPR051221">
    <property type="entry name" value="LDLR-related"/>
</dbReference>
<feature type="disulfide bond" evidence="9">
    <location>
        <begin position="588"/>
        <end position="606"/>
    </location>
</feature>
<evidence type="ECO:0000313" key="13">
    <source>
        <dbReference type="RefSeq" id="XP_015181963.1"/>
    </source>
</evidence>
<feature type="disulfide bond" evidence="9">
    <location>
        <begin position="600"/>
        <end position="615"/>
    </location>
</feature>
<dbReference type="Proteomes" id="UP000694924">
    <property type="component" value="Unplaced"/>
</dbReference>